<dbReference type="InterPro" id="IPR051674">
    <property type="entry name" value="Malate_Decarboxylase"/>
</dbReference>
<evidence type="ECO:0000256" key="4">
    <source>
        <dbReference type="ARBA" id="ARBA00008756"/>
    </source>
</evidence>
<dbReference type="GO" id="GO:0004470">
    <property type="term" value="F:malic enzyme activity"/>
    <property type="evidence" value="ECO:0007669"/>
    <property type="project" value="InterPro"/>
</dbReference>
<dbReference type="KEGG" id="anf:AQPE_1884"/>
<evidence type="ECO:0000256" key="6">
    <source>
        <dbReference type="ARBA" id="ARBA00023002"/>
    </source>
</evidence>
<dbReference type="InterPro" id="IPR002505">
    <property type="entry name" value="PTA_PTB"/>
</dbReference>
<feature type="binding site" evidence="10">
    <location>
        <begin position="76"/>
        <end position="83"/>
    </location>
    <ligand>
        <name>NADP(+)</name>
        <dbReference type="ChEBI" id="CHEBI:58349"/>
    </ligand>
</feature>
<dbReference type="PANTHER" id="PTHR43237">
    <property type="entry name" value="NADP-DEPENDENT MALIC ENZYME"/>
    <property type="match status" value="1"/>
</dbReference>
<keyword evidence="7" id="KW-0511">Multifunctional enzyme</keyword>
<dbReference type="GO" id="GO:0016746">
    <property type="term" value="F:acyltransferase activity"/>
    <property type="evidence" value="ECO:0007669"/>
    <property type="project" value="InterPro"/>
</dbReference>
<gene>
    <name evidence="13" type="ORF">AQPE_1884</name>
</gene>
<dbReference type="InterPro" id="IPR046346">
    <property type="entry name" value="Aminoacid_DH-like_N_sf"/>
</dbReference>
<dbReference type="GO" id="GO:0051287">
    <property type="term" value="F:NAD binding"/>
    <property type="evidence" value="ECO:0007669"/>
    <property type="project" value="InterPro"/>
</dbReference>
<dbReference type="InterPro" id="IPR012188">
    <property type="entry name" value="ME_PTA"/>
</dbReference>
<dbReference type="Gene3D" id="3.40.50.10950">
    <property type="match status" value="1"/>
</dbReference>
<dbReference type="FunFam" id="3.40.50.10380:FF:000003">
    <property type="entry name" value="NADP-dependent malic enzyme"/>
    <property type="match status" value="1"/>
</dbReference>
<feature type="domain" description="Malic enzyme NAD-binding" evidence="11">
    <location>
        <begin position="163"/>
        <end position="399"/>
    </location>
</feature>
<keyword evidence="6" id="KW-0560">Oxidoreductase</keyword>
<accession>A0A5K7S898</accession>
<dbReference type="AlphaFoldDB" id="A0A5K7S898"/>
<dbReference type="Pfam" id="PF03949">
    <property type="entry name" value="Malic_M"/>
    <property type="match status" value="1"/>
</dbReference>
<name>A0A5K7S898_9BACT</name>
<evidence type="ECO:0000256" key="5">
    <source>
        <dbReference type="ARBA" id="ARBA00022723"/>
    </source>
</evidence>
<dbReference type="Pfam" id="PF01515">
    <property type="entry name" value="PTA_PTB"/>
    <property type="match status" value="1"/>
</dbReference>
<dbReference type="GO" id="GO:0046872">
    <property type="term" value="F:metal ion binding"/>
    <property type="evidence" value="ECO:0007669"/>
    <property type="project" value="UniProtKB-KW"/>
</dbReference>
<feature type="binding site" evidence="9">
    <location>
        <position position="137"/>
    </location>
    <ligand>
        <name>a divalent metal cation</name>
        <dbReference type="ChEBI" id="CHEBI:60240"/>
    </ligand>
</feature>
<dbReference type="SMART" id="SM00919">
    <property type="entry name" value="Malic_M"/>
    <property type="match status" value="1"/>
</dbReference>
<feature type="binding site" evidence="10">
    <location>
        <position position="286"/>
    </location>
    <ligand>
        <name>a divalent metal cation</name>
        <dbReference type="ChEBI" id="CHEBI:60240"/>
    </ligand>
</feature>
<dbReference type="InterPro" id="IPR012302">
    <property type="entry name" value="Malic_NAD-bd"/>
</dbReference>
<evidence type="ECO:0000256" key="3">
    <source>
        <dbReference type="ARBA" id="ARBA00007686"/>
    </source>
</evidence>
<sequence>MAKITKEDALRYHAEGRPGKLEVATTKPHSTQRDLSLAYSPGVAHPCLEIEKNFDDIYKYTSKGNLVAVISNGTAVLGLGDIGAGAGKPVMEGKGFLFKIFADIDVFDIEIDNKNVDAIVETVKNIAVTFGGINLEDFKAPECFEVEERLKREVQIPLMHDDQHGTAIICSAGIINALELSGKKLDEAKIVISGAGAAAIACANLIISLGAKKENMIMLDSKGAIRADRNDLNKYKASFVTHRNVRTLAEAIAESDIFLGLSQANLVSKEMVKSMAKNPVIFAMANPDPEIPYDEAMSVRTDLIMATGRSDFPNQVNNVLGFPYIFRGALDVRATCINEEMKLAAVYALARLAKEAVPESVSKAYNATNLIFGREYIIPKPLDPRLIYTVAPAVAQAAMDSGVARKPIEDWDQYKLELSQRMGLDNQLLHGLVVRAKQNPKKIVFAEGNNLKVLRAANEVQHDGIAVPVLLGNVEEIKQLISQNQFDLNDISIIDPHAKESDGTRNSFAGLIWQKRQRKGITLEEANELTFNRNYFGIMMVDTGMADAMISGVTSHYGDVMGPALRLIGPKPNLNHISSMYIVMTKKGPLFFADTSVNLDPDVQTLVETTLLTADEVRKFNIEPIIAMVSYSNFGSVKSSEHTKALDRVRQTIDYLHKNHPELIVDGEVQMNFALNKELRSQKFPFTSLENRDVNTIIFPNLTSGNIAYKLIQEIGGAEAIGPILMGMKKPIHVVPTECSVREIVNMITIAVVDAQ</sequence>
<proteinExistence type="inferred from homology"/>
<evidence type="ECO:0000256" key="8">
    <source>
        <dbReference type="PIRSR" id="PIRSR036684-1"/>
    </source>
</evidence>
<dbReference type="EMBL" id="AP018694">
    <property type="protein sequence ID" value="BBE17727.1"/>
    <property type="molecule type" value="Genomic_DNA"/>
</dbReference>
<dbReference type="InterPro" id="IPR045213">
    <property type="entry name" value="Malic_NAD-bd_bact_type"/>
</dbReference>
<evidence type="ECO:0000256" key="9">
    <source>
        <dbReference type="PIRSR" id="PIRSR036684-2"/>
    </source>
</evidence>
<protein>
    <submittedName>
        <fullName evidence="13">NADP-dependent malic enzyme</fullName>
    </submittedName>
</protein>
<evidence type="ECO:0000256" key="2">
    <source>
        <dbReference type="ARBA" id="ARBA00001946"/>
    </source>
</evidence>
<feature type="binding site" evidence="9">
    <location>
        <position position="136"/>
    </location>
    <ligand>
        <name>a divalent metal cation</name>
        <dbReference type="ChEBI" id="CHEBI:60240"/>
    </ligand>
</feature>
<comment type="cofactor">
    <cofactor evidence="1">
        <name>Mn(2+)</name>
        <dbReference type="ChEBI" id="CHEBI:29035"/>
    </cofactor>
</comment>
<dbReference type="GO" id="GO:0006108">
    <property type="term" value="P:malate metabolic process"/>
    <property type="evidence" value="ECO:0007669"/>
    <property type="project" value="InterPro"/>
</dbReference>
<evidence type="ECO:0000256" key="1">
    <source>
        <dbReference type="ARBA" id="ARBA00001936"/>
    </source>
</evidence>
<feature type="active site" description="Proton acceptor" evidence="8">
    <location>
        <position position="94"/>
    </location>
</feature>
<comment type="cofactor">
    <cofactor evidence="2">
        <name>Mg(2+)</name>
        <dbReference type="ChEBI" id="CHEBI:18420"/>
    </cofactor>
</comment>
<dbReference type="GO" id="GO:0016616">
    <property type="term" value="F:oxidoreductase activity, acting on the CH-OH group of donors, NAD or NADP as acceptor"/>
    <property type="evidence" value="ECO:0007669"/>
    <property type="project" value="InterPro"/>
</dbReference>
<dbReference type="FunFam" id="3.40.50.720:FF:000095">
    <property type="entry name" value="NADP-dependent malic enzyme"/>
    <property type="match status" value="1"/>
</dbReference>
<dbReference type="Gene3D" id="3.40.50.10750">
    <property type="entry name" value="Isocitrate/Isopropylmalate dehydrogenase-like"/>
    <property type="match status" value="1"/>
</dbReference>
<evidence type="ECO:0000256" key="7">
    <source>
        <dbReference type="ARBA" id="ARBA00023268"/>
    </source>
</evidence>
<reference evidence="13" key="1">
    <citation type="journal article" date="2020" name="Int. J. Syst. Evol. Microbiol.">
        <title>Aquipluma nitroreducens gen. nov. sp. nov., a novel facultatively anaerobic bacterium isolated from a freshwater lake.</title>
        <authorList>
            <person name="Watanabe M."/>
            <person name="Kojima H."/>
            <person name="Fukui M."/>
        </authorList>
    </citation>
    <scope>NUCLEOTIDE SEQUENCE</scope>
    <source>
        <strain evidence="13">MeG22</strain>
    </source>
</reference>
<dbReference type="SMART" id="SM01274">
    <property type="entry name" value="malic"/>
    <property type="match status" value="1"/>
</dbReference>
<dbReference type="PIRSF" id="PIRSF036684">
    <property type="entry name" value="ME_PTA"/>
    <property type="match status" value="1"/>
</dbReference>
<evidence type="ECO:0000313" key="14">
    <source>
        <dbReference type="Proteomes" id="UP001193389"/>
    </source>
</evidence>
<dbReference type="Gene3D" id="3.40.50.720">
    <property type="entry name" value="NAD(P)-binding Rossmann-like Domain"/>
    <property type="match status" value="1"/>
</dbReference>
<evidence type="ECO:0000259" key="11">
    <source>
        <dbReference type="SMART" id="SM00919"/>
    </source>
</evidence>
<comment type="similarity">
    <text evidence="3">In the N-terminal section; belongs to the malic enzymes family.</text>
</comment>
<dbReference type="InterPro" id="IPR042112">
    <property type="entry name" value="P_AcTrfase_dom2"/>
</dbReference>
<organism evidence="13 14">
    <name type="scientific">Aquipluma nitroreducens</name>
    <dbReference type="NCBI Taxonomy" id="2010828"/>
    <lineage>
        <taxon>Bacteria</taxon>
        <taxon>Pseudomonadati</taxon>
        <taxon>Bacteroidota</taxon>
        <taxon>Bacteroidia</taxon>
        <taxon>Marinilabiliales</taxon>
        <taxon>Prolixibacteraceae</taxon>
        <taxon>Aquipluma</taxon>
    </lineage>
</organism>
<keyword evidence="10" id="KW-0521">NADP</keyword>
<dbReference type="CDD" id="cd05311">
    <property type="entry name" value="NAD_bind_2_malic_enz"/>
    <property type="match status" value="1"/>
</dbReference>
<evidence type="ECO:0000256" key="10">
    <source>
        <dbReference type="PIRSR" id="PIRSR036684-3"/>
    </source>
</evidence>
<dbReference type="SUPFAM" id="SSF51735">
    <property type="entry name" value="NAD(P)-binding Rossmann-fold domains"/>
    <property type="match status" value="1"/>
</dbReference>
<dbReference type="InterPro" id="IPR037062">
    <property type="entry name" value="Malic_N_dom_sf"/>
</dbReference>
<feature type="binding site" evidence="10">
    <location>
        <position position="162"/>
    </location>
    <ligand>
        <name>a divalent metal cation</name>
        <dbReference type="ChEBI" id="CHEBI:60240"/>
    </ligand>
</feature>
<dbReference type="Proteomes" id="UP001193389">
    <property type="component" value="Chromosome"/>
</dbReference>
<dbReference type="SUPFAM" id="SSF53223">
    <property type="entry name" value="Aminoacid dehydrogenase-like, N-terminal domain"/>
    <property type="match status" value="1"/>
</dbReference>
<feature type="domain" description="Malic enzyme N-terminal" evidence="12">
    <location>
        <begin position="18"/>
        <end position="151"/>
    </location>
</feature>
<dbReference type="Pfam" id="PF00390">
    <property type="entry name" value="malic"/>
    <property type="match status" value="1"/>
</dbReference>
<dbReference type="PANTHER" id="PTHR43237:SF4">
    <property type="entry name" value="NADP-DEPENDENT MALIC ENZYME"/>
    <property type="match status" value="1"/>
</dbReference>
<evidence type="ECO:0000313" key="13">
    <source>
        <dbReference type="EMBL" id="BBE17727.1"/>
    </source>
</evidence>
<keyword evidence="5 9" id="KW-0479">Metal-binding</keyword>
<keyword evidence="14" id="KW-1185">Reference proteome</keyword>
<comment type="similarity">
    <text evidence="4">In the C-terminal section; belongs to the phosphate acetyltransferase and butyryltransferase family.</text>
</comment>
<dbReference type="InterPro" id="IPR012301">
    <property type="entry name" value="Malic_N_dom"/>
</dbReference>
<dbReference type="InterPro" id="IPR042113">
    <property type="entry name" value="P_AcTrfase_dom1"/>
</dbReference>
<dbReference type="InterPro" id="IPR036291">
    <property type="entry name" value="NAD(P)-bd_dom_sf"/>
</dbReference>
<evidence type="ECO:0000259" key="12">
    <source>
        <dbReference type="SMART" id="SM01274"/>
    </source>
</evidence>
<dbReference type="Gene3D" id="3.40.50.10380">
    <property type="entry name" value="Malic enzyme, N-terminal domain"/>
    <property type="match status" value="1"/>
</dbReference>
<dbReference type="SUPFAM" id="SSF53659">
    <property type="entry name" value="Isocitrate/Isopropylmalate dehydrogenase-like"/>
    <property type="match status" value="1"/>
</dbReference>